<accession>A0A7J0BP05</accession>
<dbReference type="Pfam" id="PF07228">
    <property type="entry name" value="SpoIIE"/>
    <property type="match status" value="1"/>
</dbReference>
<dbReference type="InterPro" id="IPR003018">
    <property type="entry name" value="GAF"/>
</dbReference>
<keyword evidence="1" id="KW-0378">Hydrolase</keyword>
<dbReference type="PANTHER" id="PTHR43156">
    <property type="entry name" value="STAGE II SPORULATION PROTEIN E-RELATED"/>
    <property type="match status" value="1"/>
</dbReference>
<dbReference type="Proteomes" id="UP000503840">
    <property type="component" value="Unassembled WGS sequence"/>
</dbReference>
<reference evidence="4 5" key="1">
    <citation type="submission" date="2020-05" db="EMBL/GenBank/DDBJ databases">
        <title>Draft genome sequence of Desulfovibrio sp. strain HN2T.</title>
        <authorList>
            <person name="Ueno A."/>
            <person name="Tamazawa S."/>
            <person name="Tamamura S."/>
            <person name="Murakami T."/>
            <person name="Kiyama T."/>
            <person name="Inomata H."/>
            <person name="Amano Y."/>
            <person name="Miyakawa K."/>
            <person name="Tamaki H."/>
            <person name="Naganuma T."/>
            <person name="Kaneko K."/>
        </authorList>
    </citation>
    <scope>NUCLEOTIDE SEQUENCE [LARGE SCALE GENOMIC DNA]</scope>
    <source>
        <strain evidence="4 5">HN2</strain>
    </source>
</reference>
<dbReference type="Gene3D" id="3.30.450.40">
    <property type="match status" value="1"/>
</dbReference>
<dbReference type="Gene3D" id="3.60.40.10">
    <property type="entry name" value="PPM-type phosphatase domain"/>
    <property type="match status" value="1"/>
</dbReference>
<evidence type="ECO:0000256" key="1">
    <source>
        <dbReference type="ARBA" id="ARBA00022801"/>
    </source>
</evidence>
<dbReference type="EMBL" id="BLVO01000016">
    <property type="protein sequence ID" value="GFM34784.1"/>
    <property type="molecule type" value="Genomic_DNA"/>
</dbReference>
<dbReference type="SUPFAM" id="SSF81606">
    <property type="entry name" value="PP2C-like"/>
    <property type="match status" value="1"/>
</dbReference>
<dbReference type="SMART" id="SM00065">
    <property type="entry name" value="GAF"/>
    <property type="match status" value="1"/>
</dbReference>
<dbReference type="PANTHER" id="PTHR43156:SF2">
    <property type="entry name" value="STAGE II SPORULATION PROTEIN E"/>
    <property type="match status" value="1"/>
</dbReference>
<organism evidence="4 5">
    <name type="scientific">Desulfovibrio subterraneus</name>
    <dbReference type="NCBI Taxonomy" id="2718620"/>
    <lineage>
        <taxon>Bacteria</taxon>
        <taxon>Pseudomonadati</taxon>
        <taxon>Thermodesulfobacteriota</taxon>
        <taxon>Desulfovibrionia</taxon>
        <taxon>Desulfovibrionales</taxon>
        <taxon>Desulfovibrionaceae</taxon>
        <taxon>Desulfovibrio</taxon>
    </lineage>
</organism>
<dbReference type="InterPro" id="IPR052016">
    <property type="entry name" value="Bact_Sigma-Reg"/>
</dbReference>
<dbReference type="InterPro" id="IPR036457">
    <property type="entry name" value="PPM-type-like_dom_sf"/>
</dbReference>
<keyword evidence="5" id="KW-1185">Reference proteome</keyword>
<sequence length="419" mass="45530">MATRQESRLRKLIQANQMLAQMDSLPELLPRLLELAQDVTDAVASSILLYDEEQNVLRFALARNDSPVVAQQILEGDFTLHMGEGIAGCVAESRKPILCSGSDPRINRLADVATGFTTRSLLCVPILYKNELLGVAQVLNPHDGGDFTTEDLEILESFAHLAGVALVRSKLLEALLEQERMTVQLQAAAHIHKAFLPRLPAMPKGWNVWATSRPAIHVGGDMYDFIPLPDGRLVTYIADVAGKGLGAALVGTAVWSRIRSHAASEITPSGILKILNEMLLNDMENNLFVTVCIAVYDMAAQTVTFANAGHLRPLIVSSGTVRELPVSTGLPLGIEQNVHYDDTLVELRSGQSLLLLSDGITEAYDAAHELYGEERVMELLQAASSAPYGRALLAAVDLWQAGIASNDDITLLEVWRDPA</sequence>
<dbReference type="InterPro" id="IPR001932">
    <property type="entry name" value="PPM-type_phosphatase-like_dom"/>
</dbReference>
<protein>
    <recommendedName>
        <fullName evidence="6">Serine phosphatase RsbU, regulator of sigma subunit</fullName>
    </recommendedName>
</protein>
<evidence type="ECO:0000313" key="5">
    <source>
        <dbReference type="Proteomes" id="UP000503840"/>
    </source>
</evidence>
<gene>
    <name evidence="4" type="ORF">DSM101010T_31490</name>
</gene>
<dbReference type="SUPFAM" id="SSF55781">
    <property type="entry name" value="GAF domain-like"/>
    <property type="match status" value="1"/>
</dbReference>
<name>A0A7J0BP05_9BACT</name>
<dbReference type="SMART" id="SM00331">
    <property type="entry name" value="PP2C_SIG"/>
    <property type="match status" value="1"/>
</dbReference>
<dbReference type="AlphaFoldDB" id="A0A7J0BP05"/>
<dbReference type="InterPro" id="IPR029016">
    <property type="entry name" value="GAF-like_dom_sf"/>
</dbReference>
<dbReference type="RefSeq" id="WP_174406442.1">
    <property type="nucleotide sequence ID" value="NZ_BLVO01000016.1"/>
</dbReference>
<evidence type="ECO:0000313" key="4">
    <source>
        <dbReference type="EMBL" id="GFM34784.1"/>
    </source>
</evidence>
<dbReference type="Pfam" id="PF13185">
    <property type="entry name" value="GAF_2"/>
    <property type="match status" value="1"/>
</dbReference>
<comment type="caution">
    <text evidence="4">The sequence shown here is derived from an EMBL/GenBank/DDBJ whole genome shotgun (WGS) entry which is preliminary data.</text>
</comment>
<feature type="domain" description="PPM-type phosphatase" evidence="3">
    <location>
        <begin position="203"/>
        <end position="416"/>
    </location>
</feature>
<evidence type="ECO:0000259" key="2">
    <source>
        <dbReference type="SMART" id="SM00065"/>
    </source>
</evidence>
<feature type="domain" description="GAF" evidence="2">
    <location>
        <begin position="24"/>
        <end position="176"/>
    </location>
</feature>
<dbReference type="GO" id="GO:0016791">
    <property type="term" value="F:phosphatase activity"/>
    <property type="evidence" value="ECO:0007669"/>
    <property type="project" value="TreeGrafter"/>
</dbReference>
<evidence type="ECO:0008006" key="6">
    <source>
        <dbReference type="Google" id="ProtNLM"/>
    </source>
</evidence>
<proteinExistence type="predicted"/>
<evidence type="ECO:0000259" key="3">
    <source>
        <dbReference type="SMART" id="SM00331"/>
    </source>
</evidence>